<feature type="domain" description="Alpha/beta hydrolase fold-3" evidence="1">
    <location>
        <begin position="78"/>
        <end position="283"/>
    </location>
</feature>
<dbReference type="EMBL" id="AZST01000194">
    <property type="protein sequence ID" value="KEP51089.1"/>
    <property type="molecule type" value="Genomic_DNA"/>
</dbReference>
<dbReference type="Gene3D" id="3.40.50.1820">
    <property type="entry name" value="alpha/beta hydrolase"/>
    <property type="match status" value="1"/>
</dbReference>
<dbReference type="GO" id="GO:0016787">
    <property type="term" value="F:hydrolase activity"/>
    <property type="evidence" value="ECO:0007669"/>
    <property type="project" value="UniProtKB-KW"/>
</dbReference>
<evidence type="ECO:0000259" key="1">
    <source>
        <dbReference type="Pfam" id="PF07859"/>
    </source>
</evidence>
<gene>
    <name evidence="2" type="ORF">V565_067660</name>
</gene>
<dbReference type="InterPro" id="IPR029058">
    <property type="entry name" value="AB_hydrolase_fold"/>
</dbReference>
<organism evidence="2 3">
    <name type="scientific">Rhizoctonia solani 123E</name>
    <dbReference type="NCBI Taxonomy" id="1423351"/>
    <lineage>
        <taxon>Eukaryota</taxon>
        <taxon>Fungi</taxon>
        <taxon>Dikarya</taxon>
        <taxon>Basidiomycota</taxon>
        <taxon>Agaricomycotina</taxon>
        <taxon>Agaricomycetes</taxon>
        <taxon>Cantharellales</taxon>
        <taxon>Ceratobasidiaceae</taxon>
        <taxon>Rhizoctonia</taxon>
    </lineage>
</organism>
<dbReference type="AlphaFoldDB" id="A0A074RVX3"/>
<dbReference type="OrthoDB" id="408631at2759"/>
<dbReference type="InterPro" id="IPR050466">
    <property type="entry name" value="Carboxylest/Gibb_receptor"/>
</dbReference>
<keyword evidence="3" id="KW-1185">Reference proteome</keyword>
<proteinExistence type="predicted"/>
<dbReference type="InterPro" id="IPR013094">
    <property type="entry name" value="AB_hydrolase_3"/>
</dbReference>
<dbReference type="PANTHER" id="PTHR23024">
    <property type="entry name" value="ARYLACETAMIDE DEACETYLASE"/>
    <property type="match status" value="1"/>
</dbReference>
<accession>A0A074RVX3</accession>
<name>A0A074RVX3_9AGAM</name>
<dbReference type="STRING" id="1423351.A0A074RVX3"/>
<dbReference type="Proteomes" id="UP000027456">
    <property type="component" value="Unassembled WGS sequence"/>
</dbReference>
<keyword evidence="2" id="KW-0378">Hydrolase</keyword>
<reference evidence="2 3" key="1">
    <citation type="submission" date="2013-12" db="EMBL/GenBank/DDBJ databases">
        <authorList>
            <person name="Cubeta M."/>
            <person name="Pakala S."/>
            <person name="Fedorova N."/>
            <person name="Thomas E."/>
            <person name="Dean R."/>
            <person name="Jabaji S."/>
            <person name="Neate S."/>
            <person name="Toda T."/>
            <person name="Tavantzis S."/>
            <person name="Vilgalys R."/>
            <person name="Bharathan N."/>
            <person name="Pakala S."/>
            <person name="Losada L.S."/>
            <person name="Zafar N."/>
            <person name="Nierman W."/>
        </authorList>
    </citation>
    <scope>NUCLEOTIDE SEQUENCE [LARGE SCALE GENOMIC DNA]</scope>
    <source>
        <strain evidence="2 3">123E</strain>
    </source>
</reference>
<dbReference type="SUPFAM" id="SSF53474">
    <property type="entry name" value="alpha/beta-Hydrolases"/>
    <property type="match status" value="1"/>
</dbReference>
<sequence>MYIVRLIIAYCLRGSIYVGSLISQLRGYGPLANTCDFPPDEYILVLSTKDKRSIRVNVYNPPTFKGKGSKGKYPVHINAHGSGFVITTLFRSDSEFCRKISRETGAIVLDSDYAKAPEHPFPAAYNDICDVVAHVLANRDGNYDTSRITIGGFSAGASLALVVSATMPKDTFKAITAFYPVTNLCLTSSERPHHVEANSRKLPRLPPFLLNYFLKTYIAQTTALDDPRLSPHNNTPSAFAERVLLVVCEFDPLRDEAIALGNMLQREGKLVRVVDIPGVLHSWDKDINVGVENDLKRAMAYDAAAEVLRSVY</sequence>
<dbReference type="Pfam" id="PF07859">
    <property type="entry name" value="Abhydrolase_3"/>
    <property type="match status" value="1"/>
</dbReference>
<dbReference type="HOGENOM" id="CLU_012494_3_0_1"/>
<evidence type="ECO:0000313" key="2">
    <source>
        <dbReference type="EMBL" id="KEP51089.1"/>
    </source>
</evidence>
<dbReference type="PANTHER" id="PTHR23024:SF242">
    <property type="entry name" value="ALPHA_BETA HYDROLASE FOLD-3 DOMAIN-CONTAINING PROTEIN-RELATED"/>
    <property type="match status" value="1"/>
</dbReference>
<evidence type="ECO:0000313" key="3">
    <source>
        <dbReference type="Proteomes" id="UP000027456"/>
    </source>
</evidence>
<comment type="caution">
    <text evidence="2">The sequence shown here is derived from an EMBL/GenBank/DDBJ whole genome shotgun (WGS) entry which is preliminary data.</text>
</comment>
<protein>
    <submittedName>
        <fullName evidence="2">Alpha/beta hydrolase fold protein</fullName>
    </submittedName>
</protein>